<keyword evidence="2" id="KW-1185">Reference proteome</keyword>
<dbReference type="EMBL" id="FRCB01000004">
    <property type="protein sequence ID" value="SHM01592.1"/>
    <property type="molecule type" value="Genomic_DNA"/>
</dbReference>
<evidence type="ECO:0000313" key="1">
    <source>
        <dbReference type="EMBL" id="SHM01592.1"/>
    </source>
</evidence>
<dbReference type="Proteomes" id="UP000322545">
    <property type="component" value="Unassembled WGS sequence"/>
</dbReference>
<sequence length="175" mass="18705">MTRLAGHIRAGRLVPLALACLGLTGACTREDEAALRARLAEWFSIAETLAFQAERDCAAAMFRLSAADVKSQMPLVSGVRAMLQQLDRQGRAALDMRGVSPDEGLVALVDIDRPRGMAMRRAALEGRVCMSAPMEDAFLRALQNRRGVLAWDAVSGTIIILDPDSGLLVVAMGAG</sequence>
<dbReference type="PROSITE" id="PS51257">
    <property type="entry name" value="PROKAR_LIPOPROTEIN"/>
    <property type="match status" value="1"/>
</dbReference>
<organism evidence="1 2">
    <name type="scientific">Roseovarius litoreus</name>
    <dbReference type="NCBI Taxonomy" id="1155722"/>
    <lineage>
        <taxon>Bacteria</taxon>
        <taxon>Pseudomonadati</taxon>
        <taxon>Pseudomonadota</taxon>
        <taxon>Alphaproteobacteria</taxon>
        <taxon>Rhodobacterales</taxon>
        <taxon>Roseobacteraceae</taxon>
        <taxon>Roseovarius</taxon>
    </lineage>
</organism>
<protein>
    <recommendedName>
        <fullName evidence="3">Lipoprotein</fullName>
    </recommendedName>
</protein>
<evidence type="ECO:0008006" key="3">
    <source>
        <dbReference type="Google" id="ProtNLM"/>
    </source>
</evidence>
<reference evidence="1 2" key="1">
    <citation type="submission" date="2016-11" db="EMBL/GenBank/DDBJ databases">
        <authorList>
            <person name="Varghese N."/>
            <person name="Submissions S."/>
        </authorList>
    </citation>
    <scope>NUCLEOTIDE SEQUENCE [LARGE SCALE GENOMIC DNA]</scope>
    <source>
        <strain evidence="1 2">DSM 28249</strain>
    </source>
</reference>
<proteinExistence type="predicted"/>
<dbReference type="RefSeq" id="WP_149779332.1">
    <property type="nucleotide sequence ID" value="NZ_FRCB01000004.1"/>
</dbReference>
<dbReference type="AlphaFoldDB" id="A0A1M7FBY9"/>
<accession>A0A1M7FBY9</accession>
<name>A0A1M7FBY9_9RHOB</name>
<gene>
    <name evidence="1" type="ORF">SAMN05443432_104135</name>
</gene>
<evidence type="ECO:0000313" key="2">
    <source>
        <dbReference type="Proteomes" id="UP000322545"/>
    </source>
</evidence>